<evidence type="ECO:0000313" key="2">
    <source>
        <dbReference type="Proteomes" id="UP000031668"/>
    </source>
</evidence>
<evidence type="ECO:0000313" key="1">
    <source>
        <dbReference type="EMBL" id="KII69450.1"/>
    </source>
</evidence>
<keyword evidence="2" id="KW-1185">Reference proteome</keyword>
<name>A0A0C2MZ78_THEKT</name>
<dbReference type="AlphaFoldDB" id="A0A0C2MZ78"/>
<dbReference type="Proteomes" id="UP000031668">
    <property type="component" value="Unassembled WGS sequence"/>
</dbReference>
<accession>A0A0C2MZ78</accession>
<protein>
    <submittedName>
        <fullName evidence="1">Uncharacterized protein</fullName>
    </submittedName>
</protein>
<proteinExistence type="predicted"/>
<comment type="caution">
    <text evidence="1">The sequence shown here is derived from an EMBL/GenBank/DDBJ whole genome shotgun (WGS) entry which is preliminary data.</text>
</comment>
<reference evidence="1 2" key="1">
    <citation type="journal article" date="2014" name="Genome Biol. Evol.">
        <title>The genome of the myxosporean Thelohanellus kitauei shows adaptations to nutrient acquisition within its fish host.</title>
        <authorList>
            <person name="Yang Y."/>
            <person name="Xiong J."/>
            <person name="Zhou Z."/>
            <person name="Huo F."/>
            <person name="Miao W."/>
            <person name="Ran C."/>
            <person name="Liu Y."/>
            <person name="Zhang J."/>
            <person name="Feng J."/>
            <person name="Wang M."/>
            <person name="Wang M."/>
            <person name="Wang L."/>
            <person name="Yao B."/>
        </authorList>
    </citation>
    <scope>NUCLEOTIDE SEQUENCE [LARGE SCALE GENOMIC DNA]</scope>
    <source>
        <strain evidence="1">Wuqing</strain>
    </source>
</reference>
<organism evidence="1 2">
    <name type="scientific">Thelohanellus kitauei</name>
    <name type="common">Myxosporean</name>
    <dbReference type="NCBI Taxonomy" id="669202"/>
    <lineage>
        <taxon>Eukaryota</taxon>
        <taxon>Metazoa</taxon>
        <taxon>Cnidaria</taxon>
        <taxon>Myxozoa</taxon>
        <taxon>Myxosporea</taxon>
        <taxon>Bivalvulida</taxon>
        <taxon>Platysporina</taxon>
        <taxon>Myxobolidae</taxon>
        <taxon>Thelohanellus</taxon>
    </lineage>
</organism>
<dbReference type="EMBL" id="JWZT01002428">
    <property type="protein sequence ID" value="KII69450.1"/>
    <property type="molecule type" value="Genomic_DNA"/>
</dbReference>
<gene>
    <name evidence="1" type="ORF">RF11_11096</name>
</gene>
<sequence length="119" mass="13762">MDQIDILGYALILYEMMCGKLPQNSFKLSNNQSPELRDFEEVIDEHKIKYSAFEDIKFSFAAINQSHWTTFFVRNLIRVQMTSYPGTSSSTDLGCVHNHRKAVDRQNSEGFKNGLNDYD</sequence>